<protein>
    <submittedName>
        <fullName evidence="1">Uncharacterized protein</fullName>
    </submittedName>
</protein>
<accession>A0A9P4LJU2</accession>
<dbReference type="OrthoDB" id="3751656at2759"/>
<comment type="caution">
    <text evidence="1">The sequence shown here is derived from an EMBL/GenBank/DDBJ whole genome shotgun (WGS) entry which is preliminary data.</text>
</comment>
<name>A0A9P4LJU2_9PLEO</name>
<dbReference type="Proteomes" id="UP000799777">
    <property type="component" value="Unassembled WGS sequence"/>
</dbReference>
<dbReference type="EMBL" id="ML978244">
    <property type="protein sequence ID" value="KAF2026384.1"/>
    <property type="molecule type" value="Genomic_DNA"/>
</dbReference>
<sequence>MLHYQNGGLTYQENSARIQIDRASFASLPGELRNLTYASTLKWKGAISVVYDADINRFHTPNIKHVDGRTPLEALELLSDLDYNIRCEARSYFFANNVFQVETSQHSSTHSDYVETYIAFLANIGEIGRQSLRWLRLTVSGDSKQHHPTRNKGVKLWSLVADCFNLLTLDIYAEIDYFYMDQHAAMKMYMNTNGSPVGSPWPIVLEAMQELTNLKRLVLRPVFSSRWRYFDLSVNGKLMCPSHTAREDMQKVRFKVRRPYDEAAALSAQVKGVVRHGLRGTGSVRVLTTETWEHYGADVILNHNKETDEWEPESWGRCKLYGRSFTYSNGFKD</sequence>
<reference evidence="1" key="1">
    <citation type="journal article" date="2020" name="Stud. Mycol.">
        <title>101 Dothideomycetes genomes: a test case for predicting lifestyles and emergence of pathogens.</title>
        <authorList>
            <person name="Haridas S."/>
            <person name="Albert R."/>
            <person name="Binder M."/>
            <person name="Bloem J."/>
            <person name="Labutti K."/>
            <person name="Salamov A."/>
            <person name="Andreopoulos B."/>
            <person name="Baker S."/>
            <person name="Barry K."/>
            <person name="Bills G."/>
            <person name="Bluhm B."/>
            <person name="Cannon C."/>
            <person name="Castanera R."/>
            <person name="Culley D."/>
            <person name="Daum C."/>
            <person name="Ezra D."/>
            <person name="Gonzalez J."/>
            <person name="Henrissat B."/>
            <person name="Kuo A."/>
            <person name="Liang C."/>
            <person name="Lipzen A."/>
            <person name="Lutzoni F."/>
            <person name="Magnuson J."/>
            <person name="Mondo S."/>
            <person name="Nolan M."/>
            <person name="Ohm R."/>
            <person name="Pangilinan J."/>
            <person name="Park H.-J."/>
            <person name="Ramirez L."/>
            <person name="Alfaro M."/>
            <person name="Sun H."/>
            <person name="Tritt A."/>
            <person name="Yoshinaga Y."/>
            <person name="Zwiers L.-H."/>
            <person name="Turgeon B."/>
            <person name="Goodwin S."/>
            <person name="Spatafora J."/>
            <person name="Crous P."/>
            <person name="Grigoriev I."/>
        </authorList>
    </citation>
    <scope>NUCLEOTIDE SEQUENCE</scope>
    <source>
        <strain evidence="1">CBS 110217</strain>
    </source>
</reference>
<evidence type="ECO:0000313" key="1">
    <source>
        <dbReference type="EMBL" id="KAF2026384.1"/>
    </source>
</evidence>
<evidence type="ECO:0000313" key="2">
    <source>
        <dbReference type="Proteomes" id="UP000799777"/>
    </source>
</evidence>
<proteinExistence type="predicted"/>
<keyword evidence="2" id="KW-1185">Reference proteome</keyword>
<organism evidence="1 2">
    <name type="scientific">Setomelanomma holmii</name>
    <dbReference type="NCBI Taxonomy" id="210430"/>
    <lineage>
        <taxon>Eukaryota</taxon>
        <taxon>Fungi</taxon>
        <taxon>Dikarya</taxon>
        <taxon>Ascomycota</taxon>
        <taxon>Pezizomycotina</taxon>
        <taxon>Dothideomycetes</taxon>
        <taxon>Pleosporomycetidae</taxon>
        <taxon>Pleosporales</taxon>
        <taxon>Pleosporineae</taxon>
        <taxon>Phaeosphaeriaceae</taxon>
        <taxon>Setomelanomma</taxon>
    </lineage>
</organism>
<gene>
    <name evidence="1" type="ORF">EK21DRAFT_115836</name>
</gene>
<dbReference type="AlphaFoldDB" id="A0A9P4LJU2"/>